<evidence type="ECO:0000256" key="7">
    <source>
        <dbReference type="ARBA" id="ARBA00023136"/>
    </source>
</evidence>
<evidence type="ECO:0000256" key="6">
    <source>
        <dbReference type="ARBA" id="ARBA00022989"/>
    </source>
</evidence>
<feature type="transmembrane region" description="Helical" evidence="9">
    <location>
        <begin position="132"/>
        <end position="153"/>
    </location>
</feature>
<evidence type="ECO:0000256" key="5">
    <source>
        <dbReference type="ARBA" id="ARBA00022692"/>
    </source>
</evidence>
<feature type="transmembrane region" description="Helical" evidence="9">
    <location>
        <begin position="12"/>
        <end position="36"/>
    </location>
</feature>
<evidence type="ECO:0000313" key="12">
    <source>
        <dbReference type="Proteomes" id="UP000323865"/>
    </source>
</evidence>
<dbReference type="EMBL" id="CP044108">
    <property type="protein sequence ID" value="QEU12548.1"/>
    <property type="molecule type" value="Genomic_DNA"/>
</dbReference>
<evidence type="ECO:0000256" key="8">
    <source>
        <dbReference type="ARBA" id="ARBA00038436"/>
    </source>
</evidence>
<feature type="domain" description="Tripartite ATP-independent periplasmic transporters DctQ component" evidence="10">
    <location>
        <begin position="27"/>
        <end position="157"/>
    </location>
</feature>
<keyword evidence="4" id="KW-0997">Cell inner membrane</keyword>
<evidence type="ECO:0000259" key="10">
    <source>
        <dbReference type="Pfam" id="PF04290"/>
    </source>
</evidence>
<keyword evidence="7 9" id="KW-0472">Membrane</keyword>
<dbReference type="PANTHER" id="PTHR35011:SF2">
    <property type="entry name" value="2,3-DIKETO-L-GULONATE TRAP TRANSPORTER SMALL PERMEASE PROTEIN YIAM"/>
    <property type="match status" value="1"/>
</dbReference>
<keyword evidence="12" id="KW-1185">Reference proteome</keyword>
<evidence type="ECO:0000256" key="9">
    <source>
        <dbReference type="SAM" id="Phobius"/>
    </source>
</evidence>
<protein>
    <submittedName>
        <fullName evidence="11">TRAP transporter small permease</fullName>
    </submittedName>
</protein>
<evidence type="ECO:0000256" key="3">
    <source>
        <dbReference type="ARBA" id="ARBA00022475"/>
    </source>
</evidence>
<gene>
    <name evidence="11" type="ORF">FOB48_09685</name>
</gene>
<evidence type="ECO:0000256" key="2">
    <source>
        <dbReference type="ARBA" id="ARBA00022448"/>
    </source>
</evidence>
<keyword evidence="3" id="KW-1003">Cell membrane</keyword>
<sequence length="193" mass="20951">MYDTMLKLKKGITVCLFVIAGILLAAMALLVIIQVFTRYVLSDPADWTEELVTVSLMWACFLCGAYAFVNRKHMALVFFRDRLGASGKRIIMILVDALALVFAAIVIVWGGTQLTLVSLDAPSAILQIPRGLSYGAAPVGGIFMVLAQIINLWEDFTGETLPDTDFGADDETLVAEAAADITTETIETKEARA</sequence>
<keyword evidence="6 9" id="KW-1133">Transmembrane helix</keyword>
<proteinExistence type="inferred from homology"/>
<feature type="transmembrane region" description="Helical" evidence="9">
    <location>
        <begin position="90"/>
        <end position="112"/>
    </location>
</feature>
<dbReference type="Proteomes" id="UP000323865">
    <property type="component" value="Chromosome"/>
</dbReference>
<name>A0ABX6A6X1_9MICO</name>
<evidence type="ECO:0000256" key="1">
    <source>
        <dbReference type="ARBA" id="ARBA00004429"/>
    </source>
</evidence>
<dbReference type="RefSeq" id="WP_150333672.1">
    <property type="nucleotide sequence ID" value="NZ_CP044108.1"/>
</dbReference>
<accession>A0ABX6A6X1</accession>
<comment type="similarity">
    <text evidence="8">Belongs to the TRAP transporter small permease family.</text>
</comment>
<evidence type="ECO:0000256" key="4">
    <source>
        <dbReference type="ARBA" id="ARBA00022519"/>
    </source>
</evidence>
<reference evidence="11 12" key="1">
    <citation type="submission" date="2019-09" db="EMBL/GenBank/DDBJ databases">
        <title>FDA dAtabase for Regulatory Grade micrObial Sequences (FDA-ARGOS): Supporting development and validation of Infectious Disease Dx tests.</title>
        <authorList>
            <person name="Sciortino C."/>
            <person name="Tallon L."/>
            <person name="Sadzewicz L."/>
            <person name="Vavikolanu K."/>
            <person name="Mehta A."/>
            <person name="Aluvathingal J."/>
            <person name="Nadendla S."/>
            <person name="Nandy P."/>
            <person name="Geyer C."/>
            <person name="Yan Y."/>
            <person name="Sichtig H."/>
        </authorList>
    </citation>
    <scope>NUCLEOTIDE SEQUENCE [LARGE SCALE GENOMIC DNA]</scope>
    <source>
        <strain evidence="11 12">FDAARGOS_640</strain>
    </source>
</reference>
<keyword evidence="2" id="KW-0813">Transport</keyword>
<feature type="transmembrane region" description="Helical" evidence="9">
    <location>
        <begin position="51"/>
        <end position="69"/>
    </location>
</feature>
<organism evidence="11 12">
    <name type="scientific">Dermabacter vaginalis</name>
    <dbReference type="NCBI Taxonomy" id="1630135"/>
    <lineage>
        <taxon>Bacteria</taxon>
        <taxon>Bacillati</taxon>
        <taxon>Actinomycetota</taxon>
        <taxon>Actinomycetes</taxon>
        <taxon>Micrococcales</taxon>
        <taxon>Dermabacteraceae</taxon>
        <taxon>Dermabacter</taxon>
    </lineage>
</organism>
<comment type="subcellular location">
    <subcellularLocation>
        <location evidence="1">Cell inner membrane</location>
        <topology evidence="1">Multi-pass membrane protein</topology>
    </subcellularLocation>
</comment>
<keyword evidence="5 9" id="KW-0812">Transmembrane</keyword>
<dbReference type="InterPro" id="IPR007387">
    <property type="entry name" value="TRAP_DctQ"/>
</dbReference>
<dbReference type="PANTHER" id="PTHR35011">
    <property type="entry name" value="2,3-DIKETO-L-GULONATE TRAP TRANSPORTER SMALL PERMEASE PROTEIN YIAM"/>
    <property type="match status" value="1"/>
</dbReference>
<dbReference type="InterPro" id="IPR055348">
    <property type="entry name" value="DctQ"/>
</dbReference>
<evidence type="ECO:0000313" key="11">
    <source>
        <dbReference type="EMBL" id="QEU12548.1"/>
    </source>
</evidence>
<dbReference type="Pfam" id="PF04290">
    <property type="entry name" value="DctQ"/>
    <property type="match status" value="1"/>
</dbReference>